<evidence type="ECO:0000313" key="1">
    <source>
        <dbReference type="EMBL" id="CCO23564.1"/>
    </source>
</evidence>
<dbReference type="EMBL" id="FO203522">
    <property type="protein sequence ID" value="CCO23564.1"/>
    <property type="molecule type" value="Genomic_DNA"/>
</dbReference>
<proteinExistence type="predicted"/>
<sequence length="57" mass="6359">MQAALKYRITSPLVFKRDKISGVGNEFQCMAVYKEKTQSTYQSGLGTRLGRSAVCQI</sequence>
<gene>
    <name evidence="1" type="ORF">DESAM_21283</name>
</gene>
<dbReference type="HOGENOM" id="CLU_2989233_0_0_7"/>
<organism evidence="1 2">
    <name type="scientific">Maridesulfovibrio hydrothermalis AM13 = DSM 14728</name>
    <dbReference type="NCBI Taxonomy" id="1121451"/>
    <lineage>
        <taxon>Bacteria</taxon>
        <taxon>Pseudomonadati</taxon>
        <taxon>Thermodesulfobacteriota</taxon>
        <taxon>Desulfovibrionia</taxon>
        <taxon>Desulfovibrionales</taxon>
        <taxon>Desulfovibrionaceae</taxon>
        <taxon>Maridesulfovibrio</taxon>
    </lineage>
</organism>
<dbReference type="Proteomes" id="UP000010808">
    <property type="component" value="Chromosome"/>
</dbReference>
<accession>L0R9Y7</accession>
<dbReference type="STRING" id="1121451.DESAM_21283"/>
<dbReference type="AlphaFoldDB" id="L0R9Y7"/>
<dbReference type="KEGG" id="dhy:DESAM_21283"/>
<reference evidence="1 2" key="1">
    <citation type="submission" date="2012-10" db="EMBL/GenBank/DDBJ databases">
        <authorList>
            <person name="Genoscope - CEA"/>
        </authorList>
    </citation>
    <scope>NUCLEOTIDE SEQUENCE [LARGE SCALE GENOMIC DNA]</scope>
    <source>
        <strain evidence="2">AM13 / DSM 14728</strain>
    </source>
</reference>
<protein>
    <submittedName>
        <fullName evidence="1">Uncharacterized protein</fullName>
    </submittedName>
</protein>
<keyword evidence="2" id="KW-1185">Reference proteome</keyword>
<name>L0R9Y7_9BACT</name>
<evidence type="ECO:0000313" key="2">
    <source>
        <dbReference type="Proteomes" id="UP000010808"/>
    </source>
</evidence>